<keyword evidence="2" id="KW-0964">Secreted</keyword>
<dbReference type="Proteomes" id="UP000030949">
    <property type="component" value="Unassembled WGS sequence"/>
</dbReference>
<feature type="region of interest" description="Disordered" evidence="4">
    <location>
        <begin position="55"/>
        <end position="76"/>
    </location>
</feature>
<evidence type="ECO:0000256" key="2">
    <source>
        <dbReference type="ARBA" id="ARBA00022525"/>
    </source>
</evidence>
<feature type="region of interest" description="Disordered" evidence="4">
    <location>
        <begin position="1"/>
        <end position="26"/>
    </location>
</feature>
<organism evidence="5 6">
    <name type="scientific">Pseudomonas frederiksbergensis</name>
    <dbReference type="NCBI Taxonomy" id="104087"/>
    <lineage>
        <taxon>Bacteria</taxon>
        <taxon>Pseudomonadati</taxon>
        <taxon>Pseudomonadota</taxon>
        <taxon>Gammaproteobacteria</taxon>
        <taxon>Pseudomonadales</taxon>
        <taxon>Pseudomonadaceae</taxon>
        <taxon>Pseudomonas</taxon>
    </lineage>
</organism>
<dbReference type="AlphaFoldDB" id="A0A0B1Z6T9"/>
<name>A0A0B1Z6T9_9PSED</name>
<feature type="compositionally biased region" description="Basic and acidic residues" evidence="4">
    <location>
        <begin position="10"/>
        <end position="22"/>
    </location>
</feature>
<dbReference type="Pfam" id="PF04877">
    <property type="entry name" value="Harpin"/>
    <property type="match status" value="1"/>
</dbReference>
<evidence type="ECO:0000256" key="1">
    <source>
        <dbReference type="ARBA" id="ARBA00004613"/>
    </source>
</evidence>
<reference evidence="6" key="1">
    <citation type="submission" date="2015-03" db="EMBL/GenBank/DDBJ databases">
        <title>Pseudomonas frederiksbergensis hydrocarbon degrader.</title>
        <authorList>
            <person name="Brown L.M."/>
            <person name="Ruiz O.N."/>
            <person name="Mueller S."/>
            <person name="Gunasekera T.S."/>
        </authorList>
    </citation>
    <scope>NUCLEOTIDE SEQUENCE [LARGE SCALE GENOMIC DNA]</scope>
    <source>
        <strain evidence="6">SI8</strain>
    </source>
</reference>
<accession>A0A0B1Z6T9</accession>
<proteinExistence type="predicted"/>
<keyword evidence="3" id="KW-0928">Hypersensitive response elicitation</keyword>
<sequence>MQIHSPDSLRIARDSLGDEPTPRHASTATGLANLVVEHLTLHGAGNRLQESLVRWSSEQGSTGGQSRPGMPSPQDKWAAQTEAPLHLVLEDILEEINGGTGSTLDVDSDDAFSHEDLLNDLAQMLAHRRQPIGDNDVDSQSDFGNANNPFCGALFGAWELEGECATRRNRHDTSLALLLKIIAVLGRRKLLTLLDVDEDEGLARYEQDDLDLLFEVAAFMDQHPARYPPPTSLDAQKWTWTERIACGAWLDARETRLLQLALEELDLALARLAGQHAPMQRRGRRNREEIEFHLSVTASTRNVLRLMYA</sequence>
<dbReference type="RefSeq" id="WP_039590394.1">
    <property type="nucleotide sequence ID" value="NZ_JQGJ02000003.1"/>
</dbReference>
<dbReference type="EMBL" id="JQGJ01000004">
    <property type="protein sequence ID" value="KHK65082.1"/>
    <property type="molecule type" value="Genomic_DNA"/>
</dbReference>
<evidence type="ECO:0000313" key="5">
    <source>
        <dbReference type="EMBL" id="KHK65082.1"/>
    </source>
</evidence>
<evidence type="ECO:0000313" key="6">
    <source>
        <dbReference type="Proteomes" id="UP000030949"/>
    </source>
</evidence>
<comment type="caution">
    <text evidence="5">The sequence shown here is derived from an EMBL/GenBank/DDBJ whole genome shotgun (WGS) entry which is preliminary data.</text>
</comment>
<evidence type="ECO:0000256" key="3">
    <source>
        <dbReference type="ARBA" id="ARBA00022978"/>
    </source>
</evidence>
<evidence type="ECO:0000256" key="4">
    <source>
        <dbReference type="SAM" id="MobiDB-lite"/>
    </source>
</evidence>
<gene>
    <name evidence="5" type="ORF">JZ00_08540</name>
</gene>
<comment type="subcellular location">
    <subcellularLocation>
        <location evidence="1">Secreted</location>
    </subcellularLocation>
</comment>
<protein>
    <submittedName>
        <fullName evidence="5">Type III secretion protein</fullName>
    </submittedName>
</protein>
<dbReference type="GO" id="GO:0005576">
    <property type="term" value="C:extracellular region"/>
    <property type="evidence" value="ECO:0007669"/>
    <property type="project" value="UniProtKB-SubCell"/>
</dbReference>
<dbReference type="InterPro" id="IPR006961">
    <property type="entry name" value="HrpN/Z"/>
</dbReference>
<dbReference type="GO" id="GO:0052040">
    <property type="term" value="P:symbiont-mediated perturbation of host programmed cell death"/>
    <property type="evidence" value="ECO:0007669"/>
    <property type="project" value="UniProtKB-KW"/>
</dbReference>